<dbReference type="InterPro" id="IPR036390">
    <property type="entry name" value="WH_DNA-bd_sf"/>
</dbReference>
<keyword evidence="4" id="KW-1185">Reference proteome</keyword>
<dbReference type="Proteomes" id="UP000653644">
    <property type="component" value="Unassembled WGS sequence"/>
</dbReference>
<dbReference type="InterPro" id="IPR036388">
    <property type="entry name" value="WH-like_DNA-bd_sf"/>
</dbReference>
<organism evidence="3 4">
    <name type="scientific">Streptomyces canarius</name>
    <dbReference type="NCBI Taxonomy" id="285453"/>
    <lineage>
        <taxon>Bacteria</taxon>
        <taxon>Bacillati</taxon>
        <taxon>Actinomycetota</taxon>
        <taxon>Actinomycetes</taxon>
        <taxon>Kitasatosporales</taxon>
        <taxon>Streptomycetaceae</taxon>
        <taxon>Streptomyces</taxon>
    </lineage>
</organism>
<proteinExistence type="predicted"/>
<feature type="region of interest" description="Disordered" evidence="1">
    <location>
        <begin position="86"/>
        <end position="127"/>
    </location>
</feature>
<evidence type="ECO:0000313" key="4">
    <source>
        <dbReference type="Proteomes" id="UP000653644"/>
    </source>
</evidence>
<protein>
    <recommendedName>
        <fullName evidence="2">HTH iclR-type domain-containing protein</fullName>
    </recommendedName>
</protein>
<sequence length="127" mass="13075">MRGEVPALPVASGRRLDRQVDAFLQRAGMAESVAGRVLSVLDAFGDAPGTLRLTDIARRTGLPAPTALRMVRELVAWAGWSGRLTAPTASAPVSAPSAPPRPAPAHSSPRPCRPCAPSPPAPAATPT</sequence>
<dbReference type="InterPro" id="IPR005471">
    <property type="entry name" value="Tscrpt_reg_IclR_N"/>
</dbReference>
<reference evidence="4" key="1">
    <citation type="journal article" date="2019" name="Int. J. Syst. Evol. Microbiol.">
        <title>The Global Catalogue of Microorganisms (GCM) 10K type strain sequencing project: providing services to taxonomists for standard genome sequencing and annotation.</title>
        <authorList>
            <consortium name="The Broad Institute Genomics Platform"/>
            <consortium name="The Broad Institute Genome Sequencing Center for Infectious Disease"/>
            <person name="Wu L."/>
            <person name="Ma J."/>
        </authorList>
    </citation>
    <scope>NUCLEOTIDE SEQUENCE [LARGE SCALE GENOMIC DNA]</scope>
    <source>
        <strain evidence="4">JCM 4733</strain>
    </source>
</reference>
<gene>
    <name evidence="3" type="ORF">GCM10010345_49030</name>
</gene>
<feature type="domain" description="HTH iclR-type" evidence="2">
    <location>
        <begin position="35"/>
        <end position="77"/>
    </location>
</feature>
<name>A0ABQ3CSE0_9ACTN</name>
<evidence type="ECO:0000256" key="1">
    <source>
        <dbReference type="SAM" id="MobiDB-lite"/>
    </source>
</evidence>
<accession>A0ABQ3CSE0</accession>
<dbReference type="Gene3D" id="1.10.10.10">
    <property type="entry name" value="Winged helix-like DNA-binding domain superfamily/Winged helix DNA-binding domain"/>
    <property type="match status" value="1"/>
</dbReference>
<evidence type="ECO:0000259" key="2">
    <source>
        <dbReference type="Pfam" id="PF09339"/>
    </source>
</evidence>
<comment type="caution">
    <text evidence="3">The sequence shown here is derived from an EMBL/GenBank/DDBJ whole genome shotgun (WGS) entry which is preliminary data.</text>
</comment>
<dbReference type="SUPFAM" id="SSF46785">
    <property type="entry name" value="Winged helix' DNA-binding domain"/>
    <property type="match status" value="1"/>
</dbReference>
<feature type="compositionally biased region" description="Low complexity" evidence="1">
    <location>
        <begin position="86"/>
        <end position="96"/>
    </location>
</feature>
<dbReference type="EMBL" id="BMVN01000017">
    <property type="protein sequence ID" value="GHA38541.1"/>
    <property type="molecule type" value="Genomic_DNA"/>
</dbReference>
<dbReference type="Pfam" id="PF09339">
    <property type="entry name" value="HTH_IclR"/>
    <property type="match status" value="1"/>
</dbReference>
<feature type="compositionally biased region" description="Pro residues" evidence="1">
    <location>
        <begin position="111"/>
        <end position="127"/>
    </location>
</feature>
<evidence type="ECO:0000313" key="3">
    <source>
        <dbReference type="EMBL" id="GHA38541.1"/>
    </source>
</evidence>